<dbReference type="EMBL" id="VSSQ01133578">
    <property type="protein sequence ID" value="MPN59490.1"/>
    <property type="molecule type" value="Genomic_DNA"/>
</dbReference>
<evidence type="ECO:0000313" key="1">
    <source>
        <dbReference type="EMBL" id="MPN59490.1"/>
    </source>
</evidence>
<reference evidence="1" key="1">
    <citation type="submission" date="2019-08" db="EMBL/GenBank/DDBJ databases">
        <authorList>
            <person name="Kucharzyk K."/>
            <person name="Murdoch R.W."/>
            <person name="Higgins S."/>
            <person name="Loffler F."/>
        </authorList>
    </citation>
    <scope>NUCLEOTIDE SEQUENCE</scope>
</reference>
<comment type="caution">
    <text evidence="1">The sequence shown here is derived from an EMBL/GenBank/DDBJ whole genome shotgun (WGS) entry which is preliminary data.</text>
</comment>
<name>A0A645J8N1_9ZZZZ</name>
<accession>A0A645J8N1</accession>
<proteinExistence type="predicted"/>
<protein>
    <submittedName>
        <fullName evidence="1">Uncharacterized protein</fullName>
    </submittedName>
</protein>
<dbReference type="AlphaFoldDB" id="A0A645J8N1"/>
<sequence>MGLIHTAYRKRLSDVPVCGAHGFRILGIEGALVLIQHDAVFSEGFMAAAVKLPRKQHFAGTERVGGVHDDKVVGVLRMADKFNAVLKVKVHARVV</sequence>
<organism evidence="1">
    <name type="scientific">bioreactor metagenome</name>
    <dbReference type="NCBI Taxonomy" id="1076179"/>
    <lineage>
        <taxon>unclassified sequences</taxon>
        <taxon>metagenomes</taxon>
        <taxon>ecological metagenomes</taxon>
    </lineage>
</organism>
<gene>
    <name evidence="1" type="ORF">SDC9_207211</name>
</gene>